<dbReference type="Gramene" id="EOY32793">
    <property type="protein sequence ID" value="EOY32793"/>
    <property type="gene ID" value="TCM_040808"/>
</dbReference>
<gene>
    <name evidence="2" type="ORF">TCM_040808</name>
</gene>
<sequence length="242" mass="27469">MLDIIIKYIVMMFRRVWFGGSDMELAFGGSHAALPVEVYWNSVFPYTAMPTALKDLLLPPAESMPFSSDKFPGILRLFSLKTESVEAKVMKRTVANCERPAIEKEDKYFASLESFVDFSVSKFGKNIKPLSSEMEIKETEDQEFSIANKGLEMMGEKEMACHKMKYPYAVFLCHSLDKTAVYKVPSVGNDATKVKALAVCHKDTSAWNQSTWPFEFLKLSKEQSHLSFPHEREQCLGSKLNC</sequence>
<evidence type="ECO:0000313" key="2">
    <source>
        <dbReference type="EMBL" id="EOY32793.1"/>
    </source>
</evidence>
<dbReference type="InParanoid" id="A0A061GTR5"/>
<dbReference type="EMBL" id="CM001887">
    <property type="protein sequence ID" value="EOY32793.1"/>
    <property type="molecule type" value="Genomic_DNA"/>
</dbReference>
<proteinExistence type="predicted"/>
<accession>A0A061GTR5</accession>
<dbReference type="PROSITE" id="PS51277">
    <property type="entry name" value="BURP"/>
    <property type="match status" value="1"/>
</dbReference>
<name>A0A061GTR5_THECC</name>
<dbReference type="PANTHER" id="PTHR31236:SF64">
    <property type="entry name" value="BURP DOMAIN PROTEIN RD22-LIKE"/>
    <property type="match status" value="1"/>
</dbReference>
<dbReference type="AlphaFoldDB" id="A0A061GTR5"/>
<evidence type="ECO:0000313" key="3">
    <source>
        <dbReference type="Proteomes" id="UP000026915"/>
    </source>
</evidence>
<dbReference type="SMART" id="SM01045">
    <property type="entry name" value="BURP"/>
    <property type="match status" value="1"/>
</dbReference>
<dbReference type="OMA" id="VANCERP"/>
<dbReference type="STRING" id="3641.A0A061GTR5"/>
<dbReference type="Proteomes" id="UP000026915">
    <property type="component" value="Chromosome 9"/>
</dbReference>
<reference evidence="2 3" key="1">
    <citation type="journal article" date="2013" name="Genome Biol.">
        <title>The genome sequence of the most widely cultivated cacao type and its use to identify candidate genes regulating pod color.</title>
        <authorList>
            <person name="Motamayor J.C."/>
            <person name="Mockaitis K."/>
            <person name="Schmutz J."/>
            <person name="Haiminen N."/>
            <person name="Iii D.L."/>
            <person name="Cornejo O."/>
            <person name="Findley S.D."/>
            <person name="Zheng P."/>
            <person name="Utro F."/>
            <person name="Royaert S."/>
            <person name="Saski C."/>
            <person name="Jenkins J."/>
            <person name="Podicheti R."/>
            <person name="Zhao M."/>
            <person name="Scheffler B.E."/>
            <person name="Stack J.C."/>
            <person name="Feltus F.A."/>
            <person name="Mustiga G.M."/>
            <person name="Amores F."/>
            <person name="Phillips W."/>
            <person name="Marelli J.P."/>
            <person name="May G.D."/>
            <person name="Shapiro H."/>
            <person name="Ma J."/>
            <person name="Bustamante C.D."/>
            <person name="Schnell R.J."/>
            <person name="Main D."/>
            <person name="Gilbert D."/>
            <person name="Parida L."/>
            <person name="Kuhn D.N."/>
        </authorList>
    </citation>
    <scope>NUCLEOTIDE SEQUENCE [LARGE SCALE GENOMIC DNA]</scope>
    <source>
        <strain evidence="3">cv. Matina 1-6</strain>
    </source>
</reference>
<dbReference type="PANTHER" id="PTHR31236">
    <property type="entry name" value="BURP DOMAIN PROTEIN USPL1-LIKE"/>
    <property type="match status" value="1"/>
</dbReference>
<organism evidence="2 3">
    <name type="scientific">Theobroma cacao</name>
    <name type="common">Cacao</name>
    <name type="synonym">Cocoa</name>
    <dbReference type="NCBI Taxonomy" id="3641"/>
    <lineage>
        <taxon>Eukaryota</taxon>
        <taxon>Viridiplantae</taxon>
        <taxon>Streptophyta</taxon>
        <taxon>Embryophyta</taxon>
        <taxon>Tracheophyta</taxon>
        <taxon>Spermatophyta</taxon>
        <taxon>Magnoliopsida</taxon>
        <taxon>eudicotyledons</taxon>
        <taxon>Gunneridae</taxon>
        <taxon>Pentapetalae</taxon>
        <taxon>rosids</taxon>
        <taxon>malvids</taxon>
        <taxon>Malvales</taxon>
        <taxon>Malvaceae</taxon>
        <taxon>Byttnerioideae</taxon>
        <taxon>Theobroma</taxon>
    </lineage>
</organism>
<evidence type="ECO:0000259" key="1">
    <source>
        <dbReference type="PROSITE" id="PS51277"/>
    </source>
</evidence>
<dbReference type="Pfam" id="PF03181">
    <property type="entry name" value="BURP"/>
    <property type="match status" value="1"/>
</dbReference>
<keyword evidence="3" id="KW-1185">Reference proteome</keyword>
<dbReference type="HOGENOM" id="CLU_1148954_0_0_1"/>
<dbReference type="InterPro" id="IPR004873">
    <property type="entry name" value="BURP_dom"/>
</dbReference>
<protein>
    <submittedName>
        <fullName evidence="2">BURP domain-containing-like protein</fullName>
    </submittedName>
</protein>
<feature type="domain" description="BURP" evidence="1">
    <location>
        <begin position="32"/>
        <end position="242"/>
    </location>
</feature>
<dbReference type="InterPro" id="IPR044816">
    <property type="entry name" value="BURP"/>
</dbReference>